<evidence type="ECO:0000313" key="14">
    <source>
        <dbReference type="EMBL" id="KMW60031.1"/>
    </source>
</evidence>
<dbReference type="NCBIfam" id="TIGR00594">
    <property type="entry name" value="polc"/>
    <property type="match status" value="1"/>
</dbReference>
<dbReference type="InterPro" id="IPR016195">
    <property type="entry name" value="Pol/histidinol_Pase-like"/>
</dbReference>
<dbReference type="GO" id="GO:0008408">
    <property type="term" value="F:3'-5' exonuclease activity"/>
    <property type="evidence" value="ECO:0007669"/>
    <property type="project" value="InterPro"/>
</dbReference>
<sequence length="1167" mass="128371">MSGAKFVHLRLHTEYSLLEGAVPVKKLSGLCAGAGMPAVAVTDTNNMFAALEFSVAASGAGVQPIIGCQVDLAYDPAQPGEKPRAPAPVVLLAQNEAGYLNLMALNSALYLRGDGQLPHVTVDELCDHAEGVICLTGGPGGPLGRWVRDGQIAKAEALLARLMQAFPNRLYIELQRHPREDGTKPESERVTEKWFVETAYAKELPLVATNDVYFPKSEIYEAHDALICIAEGAYVDQQEPRRRLTPQHYFKTPQEMAALFADLPEALENTVEIARRCAYKAERRDPILPKFADDEVAELRRMANEGLQARLAVIPHADTPEKYQERLDFELDIIEGMGFPGYFLIVADFIQWAKDHDIPVGPGRGSGAGSLVAYALTITDLDPLRYSLLFERFLNPERVSMPDFDIDFCMDRREEVIQYVQQKYGHDKVAQIITFGALLSKAAVRDVGRVLQMPYGQVDRLSKMIPVEGVKPVSIEKALADEPRLREEAKNEEVVDRLLTYGQQIEGLLRNASTHAAGVVIADRPTDRLVPLYQDPRSEMPATQFNMKWVEQAGLVKFDFLGLKTLTVIQNAMDLIAGQGRDLHIAPDGSQIYEPAEGAANQINAIPLDDAPTYKLYSAAKTVAVFQVESSGMMDALRRMKPTCIEDIVALVALYRPGPMENIPTYCEVKNGLREIESVHPLIDYILEETQGIIVYQEQVMQIAQVMAGYSLGGADLLRRAMGKKIKEAMDAERPKFEKGAKANGVEARKAKEVFDLLEKFANYGFNKSHAAAYAVVSYQTAWLKANHPVEFMAGVMNCDIHLTDKLAVYAEEVRRGLSIEIVAPCVNRSLETFSVDAGKVVYALGALKNVGADAMRLIVEARAEELPFVNLFDFARRVDLKRVGKRPLEMLARAGAFDALDRNRRRVMESVDALVAYSAAIHEQRNSNQVSLFGDAGEDLPEPRLSPADDWLPNERLVEEHKAIGFYLSGHPLDDYMAPLKRQGVMTLAQITQQAERAPLVAKIAGSVAGRQERKSARGNRFAFVQLSDPTGLYEVTVFSDTLEAAREHLEPGTNVVLQVEANMEAEQLKLLARSASPIDAVAADAPGSGLRVFVDQPAAVNTVAALLERATKEAKSRARGPVQLCLMAPDLPGEVEISVGDAFHVNPQIKGALKSLPGVVTVEDT</sequence>
<dbReference type="RefSeq" id="WP_049641163.1">
    <property type="nucleotide sequence ID" value="NZ_LFTY01000001.1"/>
</dbReference>
<keyword evidence="15" id="KW-1185">Reference proteome</keyword>
<dbReference type="Gene3D" id="1.10.10.1600">
    <property type="entry name" value="Bacterial DNA polymerase III alpha subunit, thumb domain"/>
    <property type="match status" value="1"/>
</dbReference>
<evidence type="ECO:0000256" key="9">
    <source>
        <dbReference type="ARBA" id="ARBA00022932"/>
    </source>
</evidence>
<protein>
    <recommendedName>
        <fullName evidence="4">DNA polymerase III subunit alpha</fullName>
        <ecNumber evidence="3">2.7.7.7</ecNumber>
    </recommendedName>
</protein>
<keyword evidence="5" id="KW-0963">Cytoplasm</keyword>
<dbReference type="Pfam" id="PF17657">
    <property type="entry name" value="DNA_pol3_finger"/>
    <property type="match status" value="1"/>
</dbReference>
<keyword evidence="7 14" id="KW-0548">Nucleotidyltransferase</keyword>
<dbReference type="SMART" id="SM00481">
    <property type="entry name" value="POLIIIAc"/>
    <property type="match status" value="1"/>
</dbReference>
<dbReference type="Pfam" id="PF07733">
    <property type="entry name" value="DNA_pol3_alpha"/>
    <property type="match status" value="1"/>
</dbReference>
<dbReference type="InterPro" id="IPR029460">
    <property type="entry name" value="DNAPol_HHH"/>
</dbReference>
<reference evidence="14 15" key="1">
    <citation type="submission" date="2015-06" db="EMBL/GenBank/DDBJ databases">
        <title>Draft genome sequence of an Alphaproteobacteria species associated to the Mediterranean sponge Oscarella lobularis.</title>
        <authorList>
            <person name="Jourda C."/>
            <person name="Santini S."/>
            <person name="Claverie J.-M."/>
        </authorList>
    </citation>
    <scope>NUCLEOTIDE SEQUENCE [LARGE SCALE GENOMIC DNA]</scope>
    <source>
        <strain evidence="14">IGS</strain>
    </source>
</reference>
<dbReference type="CDD" id="cd07433">
    <property type="entry name" value="PHP_PolIIIA_DnaE1"/>
    <property type="match status" value="1"/>
</dbReference>
<keyword evidence="6 14" id="KW-0808">Transferase</keyword>
<dbReference type="OrthoDB" id="9803237at2"/>
<accession>A0A0J9EBK5</accession>
<evidence type="ECO:0000256" key="10">
    <source>
        <dbReference type="ARBA" id="ARBA00025611"/>
    </source>
</evidence>
<dbReference type="EC" id="2.7.7.7" evidence="3"/>
<evidence type="ECO:0000256" key="4">
    <source>
        <dbReference type="ARBA" id="ARBA00019114"/>
    </source>
</evidence>
<comment type="subcellular location">
    <subcellularLocation>
        <location evidence="1">Cytoplasm</location>
    </subcellularLocation>
</comment>
<evidence type="ECO:0000256" key="2">
    <source>
        <dbReference type="ARBA" id="ARBA00009496"/>
    </source>
</evidence>
<dbReference type="InterPro" id="IPR041931">
    <property type="entry name" value="DNA_pol3_alpha_thumb_dom"/>
</dbReference>
<evidence type="ECO:0000256" key="8">
    <source>
        <dbReference type="ARBA" id="ARBA00022705"/>
    </source>
</evidence>
<dbReference type="PATRIC" id="fig|1675527.3.peg.217"/>
<dbReference type="CDD" id="cd04485">
    <property type="entry name" value="DnaE_OBF"/>
    <property type="match status" value="1"/>
</dbReference>
<comment type="catalytic activity">
    <reaction evidence="12">
        <text>DNA(n) + a 2'-deoxyribonucleoside 5'-triphosphate = DNA(n+1) + diphosphate</text>
        <dbReference type="Rhea" id="RHEA:22508"/>
        <dbReference type="Rhea" id="RHEA-COMP:17339"/>
        <dbReference type="Rhea" id="RHEA-COMP:17340"/>
        <dbReference type="ChEBI" id="CHEBI:33019"/>
        <dbReference type="ChEBI" id="CHEBI:61560"/>
        <dbReference type="ChEBI" id="CHEBI:173112"/>
        <dbReference type="EC" id="2.7.7.7"/>
    </reaction>
</comment>
<name>A0A0J9EBK5_9RHOB</name>
<proteinExistence type="inferred from homology"/>
<dbReference type="InterPro" id="IPR004805">
    <property type="entry name" value="DnaE2/DnaE/PolC"/>
</dbReference>
<dbReference type="InterPro" id="IPR004013">
    <property type="entry name" value="PHP_dom"/>
</dbReference>
<dbReference type="InterPro" id="IPR049821">
    <property type="entry name" value="PolIIIA_DnaE1_PHP"/>
</dbReference>
<dbReference type="PANTHER" id="PTHR32294">
    <property type="entry name" value="DNA POLYMERASE III SUBUNIT ALPHA"/>
    <property type="match status" value="1"/>
</dbReference>
<evidence type="ECO:0000256" key="5">
    <source>
        <dbReference type="ARBA" id="ARBA00022490"/>
    </source>
</evidence>
<comment type="similarity">
    <text evidence="2">Belongs to the DNA polymerase type-C family. DnaE subfamily.</text>
</comment>
<dbReference type="GO" id="GO:0006260">
    <property type="term" value="P:DNA replication"/>
    <property type="evidence" value="ECO:0007669"/>
    <property type="project" value="UniProtKB-KW"/>
</dbReference>
<dbReference type="SUPFAM" id="SSF89550">
    <property type="entry name" value="PHP domain-like"/>
    <property type="match status" value="1"/>
</dbReference>
<evidence type="ECO:0000256" key="11">
    <source>
        <dbReference type="ARBA" id="ARBA00026073"/>
    </source>
</evidence>
<dbReference type="InterPro" id="IPR011708">
    <property type="entry name" value="DNA_pol3_alpha_NTPase_dom"/>
</dbReference>
<evidence type="ECO:0000259" key="13">
    <source>
        <dbReference type="SMART" id="SM00481"/>
    </source>
</evidence>
<dbReference type="AlphaFoldDB" id="A0A0J9EBK5"/>
<dbReference type="InterPro" id="IPR040982">
    <property type="entry name" value="DNA_pol3_finger"/>
</dbReference>
<dbReference type="Gene3D" id="3.20.20.140">
    <property type="entry name" value="Metal-dependent hydrolases"/>
    <property type="match status" value="1"/>
</dbReference>
<feature type="domain" description="Polymerase/histidinol phosphatase N-terminal" evidence="13">
    <location>
        <begin position="7"/>
        <end position="74"/>
    </location>
</feature>
<dbReference type="Pfam" id="PF14579">
    <property type="entry name" value="HHH_6"/>
    <property type="match status" value="1"/>
</dbReference>
<keyword evidence="9" id="KW-0239">DNA-directed DNA polymerase</keyword>
<keyword evidence="8" id="KW-0235">DNA replication</keyword>
<dbReference type="STRING" id="1675527.AIOL_000181"/>
<comment type="function">
    <text evidence="10">DNA polymerase III is a complex, multichain enzyme responsible for most of the replicative synthesis in bacteria. This DNA polymerase also exhibits 3' to 5' exonuclease activity. The alpha chain is the DNA polymerase.</text>
</comment>
<dbReference type="PANTHER" id="PTHR32294:SF0">
    <property type="entry name" value="DNA POLYMERASE III SUBUNIT ALPHA"/>
    <property type="match status" value="1"/>
</dbReference>
<evidence type="ECO:0000256" key="1">
    <source>
        <dbReference type="ARBA" id="ARBA00004496"/>
    </source>
</evidence>
<evidence type="ECO:0000313" key="15">
    <source>
        <dbReference type="Proteomes" id="UP000037178"/>
    </source>
</evidence>
<organism evidence="14 15">
    <name type="scientific">Candidatus Rhodobacter oscarellae</name>
    <dbReference type="NCBI Taxonomy" id="1675527"/>
    <lineage>
        <taxon>Bacteria</taxon>
        <taxon>Pseudomonadati</taxon>
        <taxon>Pseudomonadota</taxon>
        <taxon>Alphaproteobacteria</taxon>
        <taxon>Rhodobacterales</taxon>
        <taxon>Rhodobacter group</taxon>
        <taxon>Rhodobacter</taxon>
    </lineage>
</organism>
<dbReference type="NCBIfam" id="NF004226">
    <property type="entry name" value="PRK05673.1"/>
    <property type="match status" value="1"/>
</dbReference>
<evidence type="ECO:0000256" key="6">
    <source>
        <dbReference type="ARBA" id="ARBA00022679"/>
    </source>
</evidence>
<dbReference type="Pfam" id="PF02811">
    <property type="entry name" value="PHP"/>
    <property type="match status" value="1"/>
</dbReference>
<evidence type="ECO:0000256" key="3">
    <source>
        <dbReference type="ARBA" id="ARBA00012417"/>
    </source>
</evidence>
<evidence type="ECO:0000256" key="7">
    <source>
        <dbReference type="ARBA" id="ARBA00022695"/>
    </source>
</evidence>
<evidence type="ECO:0000256" key="12">
    <source>
        <dbReference type="ARBA" id="ARBA00049244"/>
    </source>
</evidence>
<dbReference type="GO" id="GO:0003887">
    <property type="term" value="F:DNA-directed DNA polymerase activity"/>
    <property type="evidence" value="ECO:0007669"/>
    <property type="project" value="UniProtKB-KW"/>
</dbReference>
<dbReference type="InterPro" id="IPR003141">
    <property type="entry name" value="Pol/His_phosphatase_N"/>
</dbReference>
<comment type="caution">
    <text evidence="14">The sequence shown here is derived from an EMBL/GenBank/DDBJ whole genome shotgun (WGS) entry which is preliminary data.</text>
</comment>
<dbReference type="EMBL" id="LFTY01000001">
    <property type="protein sequence ID" value="KMW60031.1"/>
    <property type="molecule type" value="Genomic_DNA"/>
</dbReference>
<comment type="subunit">
    <text evidence="11">DNA polymerase III contains a core (composed of alpha, epsilon and theta chains) that associates with a tau subunit. This core dimerizes to form the POLIII' complex. PolIII' associates with the gamma complex (composed of gamma, delta, delta', psi and chi chains) and with the beta chain to form the complete DNA polymerase III complex.</text>
</comment>
<dbReference type="Proteomes" id="UP000037178">
    <property type="component" value="Unassembled WGS sequence"/>
</dbReference>
<dbReference type="GO" id="GO:0005737">
    <property type="term" value="C:cytoplasm"/>
    <property type="evidence" value="ECO:0007669"/>
    <property type="project" value="UniProtKB-SubCell"/>
</dbReference>
<gene>
    <name evidence="14" type="ORF">AIOL_000181</name>
</gene>
<dbReference type="Gene3D" id="1.10.150.870">
    <property type="match status" value="1"/>
</dbReference>